<accession>A0A1C0ABV4</accession>
<dbReference type="Proteomes" id="UP000093514">
    <property type="component" value="Unassembled WGS sequence"/>
</dbReference>
<dbReference type="InterPro" id="IPR002792">
    <property type="entry name" value="TRAM_dom"/>
</dbReference>
<feature type="domain" description="TRAM" evidence="6">
    <location>
        <begin position="294"/>
        <end position="355"/>
    </location>
</feature>
<evidence type="ECO:0000256" key="1">
    <source>
        <dbReference type="ARBA" id="ARBA00001946"/>
    </source>
</evidence>
<dbReference type="Pfam" id="PF01850">
    <property type="entry name" value="PIN"/>
    <property type="match status" value="1"/>
</dbReference>
<dbReference type="PANTHER" id="PTHR11603">
    <property type="entry name" value="AAA FAMILY ATPASE"/>
    <property type="match status" value="1"/>
</dbReference>
<dbReference type="InterPro" id="IPR052041">
    <property type="entry name" value="Nucleic_acid_metab_PIN/TRAM"/>
</dbReference>
<evidence type="ECO:0000256" key="2">
    <source>
        <dbReference type="ARBA" id="ARBA00022722"/>
    </source>
</evidence>
<comment type="caution">
    <text evidence="7">The sequence shown here is derived from an EMBL/GenBank/DDBJ whole genome shotgun (WGS) entry which is preliminary data.</text>
</comment>
<evidence type="ECO:0000256" key="4">
    <source>
        <dbReference type="ARBA" id="ARBA00022842"/>
    </source>
</evidence>
<dbReference type="GO" id="GO:0004518">
    <property type="term" value="F:nuclease activity"/>
    <property type="evidence" value="ECO:0007669"/>
    <property type="project" value="UniProtKB-KW"/>
</dbReference>
<keyword evidence="5" id="KW-0472">Membrane</keyword>
<proteinExistence type="predicted"/>
<reference evidence="7 8" key="2">
    <citation type="submission" date="2016-08" db="EMBL/GenBank/DDBJ databases">
        <title>Orenia metallireducens sp. nov. strain Z6, a Novel Metal-reducing Firmicute from the Deep Subsurface.</title>
        <authorList>
            <person name="Maxim B.I."/>
            <person name="Kenneth K."/>
            <person name="Flynn T.M."/>
            <person name="Oloughlin E.J."/>
            <person name="Locke R.A."/>
            <person name="Weber J.R."/>
            <person name="Egan S.M."/>
            <person name="Mackie R.I."/>
            <person name="Cann I.K."/>
        </authorList>
    </citation>
    <scope>NUCLEOTIDE SEQUENCE [LARGE SCALE GENOMIC DNA]</scope>
    <source>
        <strain evidence="7 8">Z6</strain>
    </source>
</reference>
<evidence type="ECO:0000256" key="3">
    <source>
        <dbReference type="ARBA" id="ARBA00022801"/>
    </source>
</evidence>
<sequence>MLNKFWRLIFATVGGVLGYQIVDYLNLSEEITLNLYNLVTNNNIYGIIAGALLGFILLPYIVEKLVQIIVKFENNLEGIPGKDIIAGICGLIVGLLLGVLVVVAFSIQSIPTFGLWIQIIVNLILGYLGWTLAVNKSKELFNTIIQAHKKDNLVEANNSETLGATYKILDTSAIIDGRIADICQTDFIEGVMIIPKFVLEELQHIADSPDLLKRNRGRRGLDILKKIQKELEITVEIYEEDFHDTDEVDSKLVKLAKLLNGKVITNDYNLNKVAELQGVSVLNINQLANAVKPVVLPGEEMEVKIIKDGKEPGQGIGYLDDGTMIVVDHGKDYIGDNIDILVTSILQTSAGRMIFAKPKFLARQAL</sequence>
<keyword evidence="2" id="KW-0540">Nuclease</keyword>
<dbReference type="EMBL" id="LWDV01000007">
    <property type="protein sequence ID" value="OCL27862.1"/>
    <property type="molecule type" value="Genomic_DNA"/>
</dbReference>
<evidence type="ECO:0000256" key="5">
    <source>
        <dbReference type="SAM" id="Phobius"/>
    </source>
</evidence>
<dbReference type="InterPro" id="IPR002716">
    <property type="entry name" value="PIN_dom"/>
</dbReference>
<dbReference type="InterPro" id="IPR029060">
    <property type="entry name" value="PIN-like_dom_sf"/>
</dbReference>
<comment type="cofactor">
    <cofactor evidence="1">
        <name>Mg(2+)</name>
        <dbReference type="ChEBI" id="CHEBI:18420"/>
    </cofactor>
</comment>
<feature type="transmembrane region" description="Helical" evidence="5">
    <location>
        <begin position="113"/>
        <end position="134"/>
    </location>
</feature>
<evidence type="ECO:0000313" key="7">
    <source>
        <dbReference type="EMBL" id="OCL27862.1"/>
    </source>
</evidence>
<evidence type="ECO:0000259" key="6">
    <source>
        <dbReference type="PROSITE" id="PS50926"/>
    </source>
</evidence>
<dbReference type="RefSeq" id="WP_068716033.1">
    <property type="nucleotide sequence ID" value="NZ_LWDV01000007.1"/>
</dbReference>
<feature type="transmembrane region" description="Helical" evidence="5">
    <location>
        <begin position="5"/>
        <end position="22"/>
    </location>
</feature>
<dbReference type="SUPFAM" id="SSF88723">
    <property type="entry name" value="PIN domain-like"/>
    <property type="match status" value="1"/>
</dbReference>
<dbReference type="Pfam" id="PF01938">
    <property type="entry name" value="TRAM"/>
    <property type="match status" value="1"/>
</dbReference>
<name>A0A1C0ABV4_9FIRM</name>
<evidence type="ECO:0000313" key="8">
    <source>
        <dbReference type="Proteomes" id="UP000093514"/>
    </source>
</evidence>
<keyword evidence="4" id="KW-0460">Magnesium</keyword>
<dbReference type="SMART" id="SM00670">
    <property type="entry name" value="PINc"/>
    <property type="match status" value="1"/>
</dbReference>
<dbReference type="GO" id="GO:0016787">
    <property type="term" value="F:hydrolase activity"/>
    <property type="evidence" value="ECO:0007669"/>
    <property type="project" value="UniProtKB-KW"/>
</dbReference>
<protein>
    <submittedName>
        <fullName evidence="7">Twitching motility protein PilT</fullName>
    </submittedName>
</protein>
<dbReference type="PANTHER" id="PTHR11603:SF147">
    <property type="entry name" value="MEMBRANE PROTEIN"/>
    <property type="match status" value="1"/>
</dbReference>
<gene>
    <name evidence="7" type="ORF">U472_04760</name>
</gene>
<dbReference type="PROSITE" id="PS50926">
    <property type="entry name" value="TRAM"/>
    <property type="match status" value="1"/>
</dbReference>
<reference evidence="8" key="1">
    <citation type="submission" date="2016-07" db="EMBL/GenBank/DDBJ databases">
        <authorList>
            <person name="Florea S."/>
            <person name="Webb J.S."/>
            <person name="Jaromczyk J."/>
            <person name="Schardl C.L."/>
        </authorList>
    </citation>
    <scope>NUCLEOTIDE SEQUENCE [LARGE SCALE GENOMIC DNA]</scope>
    <source>
        <strain evidence="8">Z6</strain>
    </source>
</reference>
<dbReference type="OrthoDB" id="9780734at2"/>
<dbReference type="Gene3D" id="3.40.50.1010">
    <property type="entry name" value="5'-nuclease"/>
    <property type="match status" value="1"/>
</dbReference>
<organism evidence="7 8">
    <name type="scientific">Orenia metallireducens</name>
    <dbReference type="NCBI Taxonomy" id="1413210"/>
    <lineage>
        <taxon>Bacteria</taxon>
        <taxon>Bacillati</taxon>
        <taxon>Bacillota</taxon>
        <taxon>Clostridia</taxon>
        <taxon>Halanaerobiales</taxon>
        <taxon>Halobacteroidaceae</taxon>
        <taxon>Orenia</taxon>
    </lineage>
</organism>
<dbReference type="AlphaFoldDB" id="A0A1C0ABV4"/>
<keyword evidence="3" id="KW-0378">Hydrolase</keyword>
<dbReference type="CDD" id="cd09877">
    <property type="entry name" value="PIN_YacL-like"/>
    <property type="match status" value="1"/>
</dbReference>
<feature type="transmembrane region" description="Helical" evidence="5">
    <location>
        <begin position="83"/>
        <end position="107"/>
    </location>
</feature>
<feature type="transmembrane region" description="Helical" evidence="5">
    <location>
        <begin position="42"/>
        <end position="62"/>
    </location>
</feature>
<keyword evidence="5" id="KW-1133">Transmembrane helix</keyword>
<keyword evidence="5" id="KW-0812">Transmembrane</keyword>
<keyword evidence="8" id="KW-1185">Reference proteome</keyword>